<dbReference type="Gene3D" id="3.40.850.10">
    <property type="entry name" value="Kinesin motor domain"/>
    <property type="match status" value="1"/>
</dbReference>
<dbReference type="EMBL" id="VFQX01000034">
    <property type="protein sequence ID" value="KAF0977346.1"/>
    <property type="molecule type" value="Genomic_DNA"/>
</dbReference>
<organism evidence="12 13">
    <name type="scientific">Naegleria fowleri</name>
    <name type="common">Brain eating amoeba</name>
    <dbReference type="NCBI Taxonomy" id="5763"/>
    <lineage>
        <taxon>Eukaryota</taxon>
        <taxon>Discoba</taxon>
        <taxon>Heterolobosea</taxon>
        <taxon>Tetramitia</taxon>
        <taxon>Eutetramitia</taxon>
        <taxon>Vahlkampfiidae</taxon>
        <taxon>Naegleria</taxon>
    </lineage>
</organism>
<proteinExistence type="inferred from homology"/>
<feature type="region of interest" description="Disordered" evidence="10">
    <location>
        <begin position="621"/>
        <end position="645"/>
    </location>
</feature>
<dbReference type="VEuPathDB" id="AmoebaDB:FDP41_003338"/>
<name>A0A6A5BQJ9_NAEFO</name>
<comment type="similarity">
    <text evidence="1 8">Belongs to the TRAFAC class myosin-kinesin ATPase superfamily. Myosin family.</text>
</comment>
<feature type="region of interest" description="Disordered" evidence="10">
    <location>
        <begin position="1032"/>
        <end position="1054"/>
    </location>
</feature>
<evidence type="ECO:0000256" key="1">
    <source>
        <dbReference type="ARBA" id="ARBA00008314"/>
    </source>
</evidence>
<dbReference type="InterPro" id="IPR036961">
    <property type="entry name" value="Kinesin_motor_dom_sf"/>
</dbReference>
<evidence type="ECO:0000256" key="5">
    <source>
        <dbReference type="ARBA" id="ARBA00023123"/>
    </source>
</evidence>
<evidence type="ECO:0000256" key="6">
    <source>
        <dbReference type="ARBA" id="ARBA00023175"/>
    </source>
</evidence>
<dbReference type="PANTHER" id="PTHR13140:SF857">
    <property type="entry name" value="MYOSIN-11"/>
    <property type="match status" value="1"/>
</dbReference>
<evidence type="ECO:0000313" key="13">
    <source>
        <dbReference type="Proteomes" id="UP000444721"/>
    </source>
</evidence>
<accession>A0A6A5BQJ9</accession>
<evidence type="ECO:0000313" key="12">
    <source>
        <dbReference type="EMBL" id="KAF0977346.1"/>
    </source>
</evidence>
<dbReference type="InterPro" id="IPR027417">
    <property type="entry name" value="P-loop_NTPase"/>
</dbReference>
<evidence type="ECO:0000256" key="9">
    <source>
        <dbReference type="SAM" id="Coils"/>
    </source>
</evidence>
<protein>
    <recommendedName>
        <fullName evidence="11">Myosin motor domain-containing protein</fullName>
    </recommendedName>
</protein>
<dbReference type="PRINTS" id="PR00193">
    <property type="entry name" value="MYOSINHEAVY"/>
</dbReference>
<evidence type="ECO:0000256" key="8">
    <source>
        <dbReference type="PROSITE-ProRule" id="PRU00782"/>
    </source>
</evidence>
<keyword evidence="5 8" id="KW-0518">Myosin</keyword>
<feature type="region of interest" description="Disordered" evidence="10">
    <location>
        <begin position="1517"/>
        <end position="1543"/>
    </location>
</feature>
<keyword evidence="2 8" id="KW-0547">Nucleotide-binding</keyword>
<dbReference type="InterPro" id="IPR001609">
    <property type="entry name" value="Myosin_head_motor_dom-like"/>
</dbReference>
<feature type="region of interest" description="Disordered" evidence="10">
    <location>
        <begin position="1086"/>
        <end position="1105"/>
    </location>
</feature>
<dbReference type="PROSITE" id="PS51456">
    <property type="entry name" value="MYOSIN_MOTOR"/>
    <property type="match status" value="1"/>
</dbReference>
<evidence type="ECO:0000256" key="7">
    <source>
        <dbReference type="ARBA" id="ARBA00023203"/>
    </source>
</evidence>
<feature type="compositionally biased region" description="Basic and acidic residues" evidence="10">
    <location>
        <begin position="621"/>
        <end position="630"/>
    </location>
</feature>
<dbReference type="PANTHER" id="PTHR13140">
    <property type="entry name" value="MYOSIN"/>
    <property type="match status" value="1"/>
</dbReference>
<feature type="compositionally biased region" description="Basic and acidic residues" evidence="10">
    <location>
        <begin position="1517"/>
        <end position="1541"/>
    </location>
</feature>
<evidence type="ECO:0000256" key="10">
    <source>
        <dbReference type="SAM" id="MobiDB-lite"/>
    </source>
</evidence>
<dbReference type="CDD" id="cd01377">
    <property type="entry name" value="MYSc_class_II"/>
    <property type="match status" value="1"/>
</dbReference>
<feature type="coiled-coil region" evidence="9">
    <location>
        <begin position="850"/>
        <end position="1006"/>
    </location>
</feature>
<dbReference type="GO" id="GO:0000146">
    <property type="term" value="F:microfilament motor activity"/>
    <property type="evidence" value="ECO:0007669"/>
    <property type="project" value="TreeGrafter"/>
</dbReference>
<keyword evidence="6 8" id="KW-0505">Motor protein</keyword>
<feature type="domain" description="Myosin motor" evidence="11">
    <location>
        <begin position="97"/>
        <end position="782"/>
    </location>
</feature>
<dbReference type="OrthoDB" id="312459at2759"/>
<dbReference type="Proteomes" id="UP000444721">
    <property type="component" value="Unassembled WGS sequence"/>
</dbReference>
<dbReference type="RefSeq" id="XP_044562059.1">
    <property type="nucleotide sequence ID" value="XM_044706631.1"/>
</dbReference>
<feature type="region of interest" description="Actin-binding" evidence="8">
    <location>
        <begin position="657"/>
        <end position="679"/>
    </location>
</feature>
<comment type="caution">
    <text evidence="12">The sequence shown here is derived from an EMBL/GenBank/DDBJ whole genome shotgun (WGS) entry which is preliminary data.</text>
</comment>
<gene>
    <name evidence="12" type="ORF">FDP41_003338</name>
</gene>
<dbReference type="GeneID" id="68110556"/>
<keyword evidence="3 8" id="KW-0067">ATP-binding</keyword>
<evidence type="ECO:0000256" key="4">
    <source>
        <dbReference type="ARBA" id="ARBA00023054"/>
    </source>
</evidence>
<dbReference type="OMA" id="RCYFASK"/>
<dbReference type="SMART" id="SM00242">
    <property type="entry name" value="MYSc"/>
    <property type="match status" value="1"/>
</dbReference>
<dbReference type="Gene3D" id="1.20.58.530">
    <property type="match status" value="1"/>
</dbReference>
<dbReference type="Gene3D" id="1.10.10.820">
    <property type="match status" value="1"/>
</dbReference>
<evidence type="ECO:0000256" key="3">
    <source>
        <dbReference type="ARBA" id="ARBA00022840"/>
    </source>
</evidence>
<dbReference type="Gene3D" id="1.20.120.720">
    <property type="entry name" value="Myosin VI head, motor domain, U50 subdomain"/>
    <property type="match status" value="1"/>
</dbReference>
<dbReference type="GO" id="GO:0007015">
    <property type="term" value="P:actin filament organization"/>
    <property type="evidence" value="ECO:0007669"/>
    <property type="project" value="TreeGrafter"/>
</dbReference>
<dbReference type="GO" id="GO:0051015">
    <property type="term" value="F:actin filament binding"/>
    <property type="evidence" value="ECO:0007669"/>
    <property type="project" value="TreeGrafter"/>
</dbReference>
<keyword evidence="4 9" id="KW-0175">Coiled coil</keyword>
<keyword evidence="13" id="KW-1185">Reference proteome</keyword>
<evidence type="ECO:0000259" key="11">
    <source>
        <dbReference type="PROSITE" id="PS51456"/>
    </source>
</evidence>
<sequence>MPPRKKNNNLDLEIYEDDSKYKLKVGDDIWMPTYTSSSAEEGSQTPSTPTGEPSFYLGKVISIDESKQTCLCENSLTKQQETLKLNTVCPANPLKLDYSVDMASLSHLNEPSVLHNLKLRYQRDDIYTYSGLFLLAVNPYKNLPIYSHEVIKKHAGKRREDVEPHIFSVADVSYRQMLLNEKNQSMLVTGESGAGKTESVKKIIQYLATVAGASHHHQGGNLEQKLLQTNPLLEAFGNAKTLRNNNSSRFGKFISIDFGLQGIIVGTKITHYLLETTRVLNQANGERNFHFFYQILSDPEARNKYKLTGGVNSFNYVNHSGCTSVVGIDDKKEFEDTLHSMRVIGISEDEIDSCCRVIAAILHLGNVTFVDVDELSTLPASNRGPLEIASELLKVNPDGLAKGFMKPDIVTPTDRIETHVTALQATYNRNALVKSTYNRLFDWLVSRINENLISKETIKNFIGLLDIAGFEIFEHNSFEQLCINYTNEKLQQFFNHHMFKKEQEEYLKEKIEWTFIDFGLDLQPTIDLIEKPLGILSVLDQQTFMAQKNEAGLVREITKNHGNKPIFETSKFNELEFTLKHYAGKVVYDTNDWFKRNVDPLNDDCKKTMLKSQNPFVKALFDRPSDRDDVPSGGSSKKQGGGGTRFKTVAAQYKQQLSELMELLASTEPHFIRCIKPNNLQKPGIIEDYNVLHQLRCNGVLEGIRISRKGYPGRILYKDFVRRYELLVEDKTKLADKNASDKEKAKAILNYIEFEETTQYKLGLTKVFLKASQEAELESLREVQISKYINVAQAAALAAFERATYRKLQRRLLSIKTIQRNFRGYSKLRDWDWWRLIGLVKPLLKEFASEKQTEKMKQELDQLKESLAKEQEEKKKLDLEKQKMVQERDVAKEALKAAHNEIEKLASQNRTLEQTILDKEQNIKNLRDDIEYKTSNLTDQDKKLNDLYEVVKTLNEKIHNLEEAIRSKDIQLKQKQQDIENREADIEFLRKKQKELEGKISDLENRLIISGNEVSARDQKILLLESELEDEKSRFSSETKNRSQKEEDLRKSEQTNKKLRLEIEQVQKEKDDLSLELNKLKLEKKNVEEESEKKQRQVEDLTRKLDSVQQNAREIQAKLDNEQQSLKSSETKGKMLSSDLETANARIQALTEEIRTLEETIATQKSQIQTLNSKISNLEEVEIRNRDSRIKDLENSLQEQKARFENEVNIKIQEFMRLKKQSDQDRQDAEQMQAKLNQEKRDLSETVKNLEKEIKKLNKTIELTNIEKNDTLQKVSKLDQSLNQAGDEKERLSRLLQDYENTQRQLSNEKKALEFDLQTANEKYATVSAQLEKVTAELNSEKNRNSKLESDLEDLEREKKTLTDQLNKSKSELESEKSLTLKLKGEQQKLSTDLENLKLERGSLSKDKDDLKNELSQLGARIEQALKDKEHESSEKIQAQKKVSSLGKELDKLEQRIKELEAQLKLEQSNKEELETTLKAKQSSLAETTEEIKSLKIKLQSVQGELEIANSKLQEEANKNQRLRNELKNSESKNKESMAERDDLEDEIASLNSQINELSLKLQDAERKTVQEMRNCKQLEDEIENIRRDASRSREDVENDNRQLKQQMSTLTQQSEQFGRELSDQLNKLKQENMKLKKDLKNAKRDQQEANTGAVDSQVVETLKRKYEIDISNLKSQIDQLSLLKHNLENKNITIEQENLLLKSRLETEEKLKKKYQAQKQHADKEIEELRSLAEESEDLRDELVRLRSEYQLTISKLQSALNDEKERYNALDKTLQQTRKDLDSVKLDLVSERKKLDQNNVAGKQHYEMEIANLNQLIQELRKDKVDLIKQEKKTAQKLADVKRELQEELSHKQEYEKKAAKAEREARIATLNLQETETRYRRVESEKKRLELEDSMNREQIKQLENELENLRSQLKQEKIKNATKSEQKKRKNQVRKVLADLEEDLMNSRDGSSEEVATAEQDGVGSSDVVVAAESTQE</sequence>
<dbReference type="GO" id="GO:0016459">
    <property type="term" value="C:myosin complex"/>
    <property type="evidence" value="ECO:0007669"/>
    <property type="project" value="UniProtKB-KW"/>
</dbReference>
<dbReference type="SUPFAM" id="SSF57997">
    <property type="entry name" value="Tropomyosin"/>
    <property type="match status" value="2"/>
</dbReference>
<dbReference type="VEuPathDB" id="AmoebaDB:NF0062550"/>
<feature type="region of interest" description="Disordered" evidence="10">
    <location>
        <begin position="1118"/>
        <end position="1138"/>
    </location>
</feature>
<evidence type="ECO:0000256" key="2">
    <source>
        <dbReference type="ARBA" id="ARBA00022741"/>
    </source>
</evidence>
<dbReference type="GO" id="GO:0005524">
    <property type="term" value="F:ATP binding"/>
    <property type="evidence" value="ECO:0007669"/>
    <property type="project" value="UniProtKB-UniRule"/>
</dbReference>
<dbReference type="VEuPathDB" id="AmoebaDB:NfTy_072090"/>
<dbReference type="GO" id="GO:0016020">
    <property type="term" value="C:membrane"/>
    <property type="evidence" value="ECO:0007669"/>
    <property type="project" value="TreeGrafter"/>
</dbReference>
<dbReference type="Pfam" id="PF00063">
    <property type="entry name" value="Myosin_head"/>
    <property type="match status" value="1"/>
</dbReference>
<dbReference type="GO" id="GO:0005737">
    <property type="term" value="C:cytoplasm"/>
    <property type="evidence" value="ECO:0007669"/>
    <property type="project" value="TreeGrafter"/>
</dbReference>
<dbReference type="Gene3D" id="1.20.5.340">
    <property type="match status" value="2"/>
</dbReference>
<dbReference type="Gene3D" id="6.20.240.20">
    <property type="match status" value="1"/>
</dbReference>
<feature type="region of interest" description="Disordered" evidence="10">
    <location>
        <begin position="1947"/>
        <end position="1981"/>
    </location>
</feature>
<reference evidence="12 13" key="1">
    <citation type="journal article" date="2019" name="Sci. Rep.">
        <title>Nanopore sequencing improves the draft genome of the human pathogenic amoeba Naegleria fowleri.</title>
        <authorList>
            <person name="Liechti N."/>
            <person name="Schurch N."/>
            <person name="Bruggmann R."/>
            <person name="Wittwer M."/>
        </authorList>
    </citation>
    <scope>NUCLEOTIDE SEQUENCE [LARGE SCALE GENOMIC DNA]</scope>
    <source>
        <strain evidence="12 13">ATCC 30894</strain>
    </source>
</reference>
<dbReference type="SUPFAM" id="SSF52540">
    <property type="entry name" value="P-loop containing nucleoside triphosphate hydrolases"/>
    <property type="match status" value="1"/>
</dbReference>
<dbReference type="Gene3D" id="4.10.270.10">
    <property type="entry name" value="Myosin, subunit A"/>
    <property type="match status" value="1"/>
</dbReference>
<feature type="binding site" evidence="8">
    <location>
        <begin position="190"/>
        <end position="197"/>
    </location>
    <ligand>
        <name>ATP</name>
        <dbReference type="ChEBI" id="CHEBI:30616"/>
    </ligand>
</feature>
<dbReference type="FunFam" id="1.10.10.820:FF:000001">
    <property type="entry name" value="Myosin heavy chain"/>
    <property type="match status" value="1"/>
</dbReference>
<keyword evidence="7 8" id="KW-0009">Actin-binding</keyword>